<evidence type="ECO:0000256" key="1">
    <source>
        <dbReference type="ARBA" id="ARBA00001971"/>
    </source>
</evidence>
<sequence>MRRMSAPAVLGARPRSILEVAAQSALALPTRNPGAMLRRLTRDGRETIRMGRGRRRVFLLTEPDDVRTLLVTHAGDVHKGPGVQATSALLGQGLLTSEGAAHARARRLVGAAFSPTQLDAYTAVMVEEVQASIERLAAASVDLHAEMTRLTLLIVGRTILGARLDDHADEVRTALQTALTEFVRLRPGARAGAEVVTSGRIVEARGRLLALVTRLVAERRASGADGRDALSTLVAARDPESGGADRLTDAEIADEVITLMVAGHETTANAIAFCLWQLSSRPDLAERIRAEVDEAGDASWLDPRGRLPFTRRVVQETIRLFPPAWVFGRSLDAPIAFGGFEASPGDVVGVSPWVIHRSARWYDEPTVFDPDRWECRPGGLRYDFVPFGAGPRGCIGEQFAWIEATLIVAMLTRALDITVTRPVRLEFTVTLRPRRGIAASARRRS</sequence>
<dbReference type="PROSITE" id="PS00086">
    <property type="entry name" value="CYTOCHROME_P450"/>
    <property type="match status" value="1"/>
</dbReference>
<dbReference type="EMBL" id="DMNG01000201">
    <property type="protein sequence ID" value="HAN25233.1"/>
    <property type="molecule type" value="Genomic_DNA"/>
</dbReference>
<keyword evidence="4" id="KW-0503">Monooxygenase</keyword>
<dbReference type="InterPro" id="IPR017972">
    <property type="entry name" value="Cyt_P450_CS"/>
</dbReference>
<dbReference type="GO" id="GO:0020037">
    <property type="term" value="F:heme binding"/>
    <property type="evidence" value="ECO:0007669"/>
    <property type="project" value="InterPro"/>
</dbReference>
<proteinExistence type="inferred from homology"/>
<keyword evidence="3 4" id="KW-0408">Iron</keyword>
<name>A0A3C1KFF9_9MICO</name>
<dbReference type="InterPro" id="IPR036396">
    <property type="entry name" value="Cyt_P450_sf"/>
</dbReference>
<dbReference type="GO" id="GO:0016705">
    <property type="term" value="F:oxidoreductase activity, acting on paired donors, with incorporation or reduction of molecular oxygen"/>
    <property type="evidence" value="ECO:0007669"/>
    <property type="project" value="InterPro"/>
</dbReference>
<dbReference type="PRINTS" id="PR00463">
    <property type="entry name" value="EP450I"/>
</dbReference>
<keyword evidence="3 4" id="KW-0349">Heme</keyword>
<dbReference type="GO" id="GO:0005506">
    <property type="term" value="F:iron ion binding"/>
    <property type="evidence" value="ECO:0007669"/>
    <property type="project" value="InterPro"/>
</dbReference>
<evidence type="ECO:0000256" key="2">
    <source>
        <dbReference type="ARBA" id="ARBA00010617"/>
    </source>
</evidence>
<organism evidence="5 6">
    <name type="scientific">Microbacterium ginsengisoli</name>
    <dbReference type="NCBI Taxonomy" id="400772"/>
    <lineage>
        <taxon>Bacteria</taxon>
        <taxon>Bacillati</taxon>
        <taxon>Actinomycetota</taxon>
        <taxon>Actinomycetes</taxon>
        <taxon>Micrococcales</taxon>
        <taxon>Microbacteriaceae</taxon>
        <taxon>Microbacterium</taxon>
    </lineage>
</organism>
<feature type="binding site" description="axial binding residue" evidence="3">
    <location>
        <position position="394"/>
    </location>
    <ligand>
        <name>heme</name>
        <dbReference type="ChEBI" id="CHEBI:30413"/>
    </ligand>
    <ligandPart>
        <name>Fe</name>
        <dbReference type="ChEBI" id="CHEBI:18248"/>
    </ligandPart>
</feature>
<dbReference type="PANTHER" id="PTHR24305:SF166">
    <property type="entry name" value="CYTOCHROME P450 12A4, MITOCHONDRIAL-RELATED"/>
    <property type="match status" value="1"/>
</dbReference>
<reference evidence="5 6" key="1">
    <citation type="journal article" date="2018" name="Nat. Biotechnol.">
        <title>A standardized bacterial taxonomy based on genome phylogeny substantially revises the tree of life.</title>
        <authorList>
            <person name="Parks D.H."/>
            <person name="Chuvochina M."/>
            <person name="Waite D.W."/>
            <person name="Rinke C."/>
            <person name="Skarshewski A."/>
            <person name="Chaumeil P.A."/>
            <person name="Hugenholtz P."/>
        </authorList>
    </citation>
    <scope>NUCLEOTIDE SEQUENCE [LARGE SCALE GENOMIC DNA]</scope>
    <source>
        <strain evidence="5">UBA9152</strain>
    </source>
</reference>
<dbReference type="Gene3D" id="1.10.630.10">
    <property type="entry name" value="Cytochrome P450"/>
    <property type="match status" value="1"/>
</dbReference>
<keyword evidence="3 4" id="KW-0479">Metal-binding</keyword>
<dbReference type="Pfam" id="PF00067">
    <property type="entry name" value="p450"/>
    <property type="match status" value="1"/>
</dbReference>
<dbReference type="PANTHER" id="PTHR24305">
    <property type="entry name" value="CYTOCHROME P450"/>
    <property type="match status" value="1"/>
</dbReference>
<gene>
    <name evidence="5" type="ORF">DCP95_11795</name>
</gene>
<evidence type="ECO:0000256" key="3">
    <source>
        <dbReference type="PIRSR" id="PIRSR602401-1"/>
    </source>
</evidence>
<dbReference type="GO" id="GO:0004497">
    <property type="term" value="F:monooxygenase activity"/>
    <property type="evidence" value="ECO:0007669"/>
    <property type="project" value="UniProtKB-KW"/>
</dbReference>
<dbReference type="AlphaFoldDB" id="A0A3C1KFF9"/>
<evidence type="ECO:0000256" key="4">
    <source>
        <dbReference type="RuleBase" id="RU000461"/>
    </source>
</evidence>
<dbReference type="InterPro" id="IPR050121">
    <property type="entry name" value="Cytochrome_P450_monoxygenase"/>
</dbReference>
<keyword evidence="4" id="KW-0560">Oxidoreductase</keyword>
<dbReference type="InterPro" id="IPR002401">
    <property type="entry name" value="Cyt_P450_E_grp-I"/>
</dbReference>
<dbReference type="Proteomes" id="UP000257479">
    <property type="component" value="Unassembled WGS sequence"/>
</dbReference>
<comment type="similarity">
    <text evidence="2 4">Belongs to the cytochrome P450 family.</text>
</comment>
<evidence type="ECO:0000313" key="5">
    <source>
        <dbReference type="EMBL" id="HAN25233.1"/>
    </source>
</evidence>
<protein>
    <submittedName>
        <fullName evidence="5">Cytochrome P450</fullName>
    </submittedName>
</protein>
<dbReference type="PRINTS" id="PR00385">
    <property type="entry name" value="P450"/>
</dbReference>
<comment type="cofactor">
    <cofactor evidence="1 3">
        <name>heme</name>
        <dbReference type="ChEBI" id="CHEBI:30413"/>
    </cofactor>
</comment>
<comment type="caution">
    <text evidence="5">The sequence shown here is derived from an EMBL/GenBank/DDBJ whole genome shotgun (WGS) entry which is preliminary data.</text>
</comment>
<accession>A0A3C1KFF9</accession>
<dbReference type="SUPFAM" id="SSF48264">
    <property type="entry name" value="Cytochrome P450"/>
    <property type="match status" value="1"/>
</dbReference>
<dbReference type="InterPro" id="IPR001128">
    <property type="entry name" value="Cyt_P450"/>
</dbReference>
<evidence type="ECO:0000313" key="6">
    <source>
        <dbReference type="Proteomes" id="UP000257479"/>
    </source>
</evidence>